<dbReference type="Gene3D" id="2.160.20.120">
    <property type="match status" value="1"/>
</dbReference>
<protein>
    <recommendedName>
        <fullName evidence="3">Auto-transporter adhesin head GIN domain-containing protein</fullName>
    </recommendedName>
</protein>
<gene>
    <name evidence="1" type="ORF">KE626_03785</name>
</gene>
<name>A0ABS5IW19_9BACT</name>
<evidence type="ECO:0008006" key="3">
    <source>
        <dbReference type="Google" id="ProtNLM"/>
    </source>
</evidence>
<dbReference type="RefSeq" id="WP_211971536.1">
    <property type="nucleotide sequence ID" value="NZ_CBFHAM010000015.1"/>
</dbReference>
<dbReference type="EMBL" id="JAGTXB010000001">
    <property type="protein sequence ID" value="MBS0026427.1"/>
    <property type="molecule type" value="Genomic_DNA"/>
</dbReference>
<comment type="caution">
    <text evidence="1">The sequence shown here is derived from an EMBL/GenBank/DDBJ whole genome shotgun (WGS) entry which is preliminary data.</text>
</comment>
<keyword evidence="2" id="KW-1185">Reference proteome</keyword>
<sequence length="241" mass="26729">MKTSKKLMIGFTGMLVFLMLFSAILLRVNYSKGITNMEQYNKHEAGRPDPNYKKDTLSPFRVLVLTNGQADLATTETHPDDNGNAVVSQSTNNVSINHGDAYTLEHYSRVTTRQSGDTLFVKMNERGNITLTCPSLNTIHSSYCNASVNEFKQPRLQIIAGPKAGTGLYNCELTSLVYTGEMENNFFLGGENKMDSIKVTMGKNGSLRFDDLVYKVADISVDSLKELGMYGRATSCIKQIH</sequence>
<evidence type="ECO:0000313" key="1">
    <source>
        <dbReference type="EMBL" id="MBS0026427.1"/>
    </source>
</evidence>
<proteinExistence type="predicted"/>
<reference evidence="1 2" key="1">
    <citation type="submission" date="2021-04" db="EMBL/GenBank/DDBJ databases">
        <title>Chitinophaga sp. nov., isolated from the rhizosphere soil.</title>
        <authorList>
            <person name="He S."/>
        </authorList>
    </citation>
    <scope>NUCLEOTIDE SEQUENCE [LARGE SCALE GENOMIC DNA]</scope>
    <source>
        <strain evidence="1 2">2R12</strain>
    </source>
</reference>
<accession>A0ABS5IW19</accession>
<evidence type="ECO:0000313" key="2">
    <source>
        <dbReference type="Proteomes" id="UP000676386"/>
    </source>
</evidence>
<organism evidence="1 2">
    <name type="scientific">Chitinophaga hostae</name>
    <dbReference type="NCBI Taxonomy" id="2831022"/>
    <lineage>
        <taxon>Bacteria</taxon>
        <taxon>Pseudomonadati</taxon>
        <taxon>Bacteroidota</taxon>
        <taxon>Chitinophagia</taxon>
        <taxon>Chitinophagales</taxon>
        <taxon>Chitinophagaceae</taxon>
        <taxon>Chitinophaga</taxon>
    </lineage>
</organism>
<dbReference type="Proteomes" id="UP000676386">
    <property type="component" value="Unassembled WGS sequence"/>
</dbReference>